<dbReference type="InterPro" id="IPR028202">
    <property type="entry name" value="Reductase_C"/>
</dbReference>
<sequence length="404" mass="42307">MRWAMSAVESCRIGVVGSGLGGFRVAADLRRLGHTGPLVVFGAETHPPYDRPPLSKQILLGDWTVDEARLADDAELEALSLDLRPGAVVRAVTPGRVHLASGSTEDFDVVVVATGAEARMPDFVPDHPLIHRLRTLDDAMRLRSALPAAESLVVVGGGFIGGEVAAAARVLGVDVTIVEAMPTLFHRALGAEAGEYCSELHRRHGVRVLSGSPVRGLSGADGGVTVTLEDGTHVTADLALVGLGASLNTGVLDGLGLDVVGGVLCDGSGAVEGLDGVYALGDVARWRDELTGLPTRREHWSTAGDQAAIVAHTILGLPVPDYLRQAPYFWSDQHGIKIQVIGRTEMARTGGWLEQDADSGSAVYGYHDGESLVAVATFGSPRLIGKYRPLVAEGMLSARSSAVS</sequence>
<dbReference type="Gene3D" id="3.50.50.60">
    <property type="entry name" value="FAD/NAD(P)-binding domain"/>
    <property type="match status" value="2"/>
</dbReference>
<dbReference type="EMBL" id="CP045737">
    <property type="protein sequence ID" value="QGG41620.1"/>
    <property type="molecule type" value="Genomic_DNA"/>
</dbReference>
<dbReference type="PRINTS" id="PR00411">
    <property type="entry name" value="PNDRDTASEI"/>
</dbReference>
<proteinExistence type="predicted"/>
<evidence type="ECO:0000256" key="3">
    <source>
        <dbReference type="ARBA" id="ARBA00022827"/>
    </source>
</evidence>
<dbReference type="AlphaFoldDB" id="A0A5Q2MNM1"/>
<dbReference type="Proteomes" id="UP000392064">
    <property type="component" value="Chromosome"/>
</dbReference>
<accession>A0A5Q2MNM1</accession>
<evidence type="ECO:0000313" key="6">
    <source>
        <dbReference type="Proteomes" id="UP000392064"/>
    </source>
</evidence>
<reference evidence="5 6" key="1">
    <citation type="submission" date="2019-11" db="EMBL/GenBank/DDBJ databases">
        <authorList>
            <person name="Li J."/>
        </authorList>
    </citation>
    <scope>NUCLEOTIDE SEQUENCE [LARGE SCALE GENOMIC DNA]</scope>
    <source>
        <strain evidence="5 6">MF47</strain>
    </source>
</reference>
<dbReference type="GO" id="GO:0016651">
    <property type="term" value="F:oxidoreductase activity, acting on NAD(P)H"/>
    <property type="evidence" value="ECO:0007669"/>
    <property type="project" value="TreeGrafter"/>
</dbReference>
<dbReference type="PRINTS" id="PR00368">
    <property type="entry name" value="FADPNR"/>
</dbReference>
<evidence type="ECO:0000256" key="2">
    <source>
        <dbReference type="ARBA" id="ARBA00022630"/>
    </source>
</evidence>
<evidence type="ECO:0000256" key="1">
    <source>
        <dbReference type="ARBA" id="ARBA00001974"/>
    </source>
</evidence>
<dbReference type="Pfam" id="PF07992">
    <property type="entry name" value="Pyr_redox_2"/>
    <property type="match status" value="1"/>
</dbReference>
<dbReference type="KEGG" id="aef:GEV26_09755"/>
<comment type="cofactor">
    <cofactor evidence="1">
        <name>FAD</name>
        <dbReference type="ChEBI" id="CHEBI:57692"/>
    </cofactor>
</comment>
<dbReference type="InterPro" id="IPR023753">
    <property type="entry name" value="FAD/NAD-binding_dom"/>
</dbReference>
<keyword evidence="2" id="KW-0285">Flavoprotein</keyword>
<dbReference type="SUPFAM" id="SSF55424">
    <property type="entry name" value="FAD/NAD-linked reductases, dimerisation (C-terminal) domain"/>
    <property type="match status" value="1"/>
</dbReference>
<dbReference type="Gene3D" id="3.30.390.30">
    <property type="match status" value="1"/>
</dbReference>
<gene>
    <name evidence="5" type="ORF">GEV26_09755</name>
</gene>
<dbReference type="PANTHER" id="PTHR43557">
    <property type="entry name" value="APOPTOSIS-INDUCING FACTOR 1"/>
    <property type="match status" value="1"/>
</dbReference>
<dbReference type="InterPro" id="IPR050446">
    <property type="entry name" value="FAD-oxidoreductase/Apoptosis"/>
</dbReference>
<dbReference type="InterPro" id="IPR036188">
    <property type="entry name" value="FAD/NAD-bd_sf"/>
</dbReference>
<name>A0A5Q2MNM1_9ACTN</name>
<dbReference type="Pfam" id="PF14759">
    <property type="entry name" value="Reductase_C"/>
    <property type="match status" value="1"/>
</dbReference>
<dbReference type="SUPFAM" id="SSF51905">
    <property type="entry name" value="FAD/NAD(P)-binding domain"/>
    <property type="match status" value="1"/>
</dbReference>
<keyword evidence="3" id="KW-0274">FAD</keyword>
<protein>
    <submittedName>
        <fullName evidence="5">Ferredoxin reductase</fullName>
    </submittedName>
</protein>
<evidence type="ECO:0000313" key="5">
    <source>
        <dbReference type="EMBL" id="QGG41620.1"/>
    </source>
</evidence>
<organism evidence="5 6">
    <name type="scientific">Aeromicrobium yanjiei</name>
    <dbReference type="NCBI Taxonomy" id="2662028"/>
    <lineage>
        <taxon>Bacteria</taxon>
        <taxon>Bacillati</taxon>
        <taxon>Actinomycetota</taxon>
        <taxon>Actinomycetes</taxon>
        <taxon>Propionibacteriales</taxon>
        <taxon>Nocardioidaceae</taxon>
        <taxon>Aeromicrobium</taxon>
    </lineage>
</organism>
<keyword evidence="6" id="KW-1185">Reference proteome</keyword>
<dbReference type="PANTHER" id="PTHR43557:SF2">
    <property type="entry name" value="RIESKE DOMAIN-CONTAINING PROTEIN-RELATED"/>
    <property type="match status" value="1"/>
</dbReference>
<evidence type="ECO:0000256" key="4">
    <source>
        <dbReference type="ARBA" id="ARBA00023002"/>
    </source>
</evidence>
<keyword evidence="4" id="KW-0560">Oxidoreductase</keyword>
<dbReference type="GO" id="GO:0005737">
    <property type="term" value="C:cytoplasm"/>
    <property type="evidence" value="ECO:0007669"/>
    <property type="project" value="TreeGrafter"/>
</dbReference>
<dbReference type="InterPro" id="IPR016156">
    <property type="entry name" value="FAD/NAD-linked_Rdtase_dimer_sf"/>
</dbReference>